<keyword evidence="2" id="KW-1185">Reference proteome</keyword>
<dbReference type="RefSeq" id="WP_152263165.1">
    <property type="nucleotide sequence ID" value="NZ_VOKX01000015.1"/>
</dbReference>
<comment type="caution">
    <text evidence="1">The sequence shown here is derived from an EMBL/GenBank/DDBJ whole genome shotgun (WGS) entry which is preliminary data.</text>
</comment>
<evidence type="ECO:0000313" key="2">
    <source>
        <dbReference type="Proteomes" id="UP000327000"/>
    </source>
</evidence>
<sequence length="122" mass="13654">MDRTIDLDQAAATIAERLPRWQALGLVAQPLTWRDEAAAWPRPLLTERSSVHDPDSVGLVLTGPNDTELHVVLFRGGWADIDFCADFDWGDYGSLPTPCLTSAAEFPDHLDRWVRRVWPSTA</sequence>
<dbReference type="EMBL" id="VOKX01000015">
    <property type="protein sequence ID" value="KAB7847675.1"/>
    <property type="molecule type" value="Genomic_DNA"/>
</dbReference>
<dbReference type="Proteomes" id="UP000327000">
    <property type="component" value="Unassembled WGS sequence"/>
</dbReference>
<name>A0A5N5W9Y7_STRMB</name>
<organism evidence="1 2">
    <name type="scientific">Streptomyces mobaraensis</name>
    <name type="common">Streptoverticillium mobaraense</name>
    <dbReference type="NCBI Taxonomy" id="35621"/>
    <lineage>
        <taxon>Bacteria</taxon>
        <taxon>Bacillati</taxon>
        <taxon>Actinomycetota</taxon>
        <taxon>Actinomycetes</taxon>
        <taxon>Kitasatosporales</taxon>
        <taxon>Streptomycetaceae</taxon>
        <taxon>Streptomyces</taxon>
    </lineage>
</organism>
<proteinExistence type="predicted"/>
<gene>
    <name evidence="1" type="ORF">FRZ00_09925</name>
</gene>
<dbReference type="OrthoDB" id="3700949at2"/>
<reference evidence="1 2" key="1">
    <citation type="journal article" date="2019" name="Microb. Cell Fact.">
        <title>Exploring novel herbicidin analogues by transcriptional regulator overexpression and MS/MS molecular networking.</title>
        <authorList>
            <person name="Shi Y."/>
            <person name="Gu R."/>
            <person name="Li Y."/>
            <person name="Wang X."/>
            <person name="Ren W."/>
            <person name="Li X."/>
            <person name="Wang L."/>
            <person name="Xie Y."/>
            <person name="Hong B."/>
        </authorList>
    </citation>
    <scope>NUCLEOTIDE SEQUENCE [LARGE SCALE GENOMIC DNA]</scope>
    <source>
        <strain evidence="1 2">US-43</strain>
    </source>
</reference>
<dbReference type="AlphaFoldDB" id="A0A5N5W9Y7"/>
<protein>
    <submittedName>
        <fullName evidence="1">Uncharacterized protein</fullName>
    </submittedName>
</protein>
<accession>A0A5N5W9Y7</accession>
<evidence type="ECO:0000313" key="1">
    <source>
        <dbReference type="EMBL" id="KAB7847675.1"/>
    </source>
</evidence>